<dbReference type="InterPro" id="IPR027417">
    <property type="entry name" value="P-loop_NTPase"/>
</dbReference>
<dbReference type="AlphaFoldDB" id="A0A4W6E0X0"/>
<dbReference type="PANTHER" id="PTHR14241">
    <property type="entry name" value="INTERFERON-INDUCED PROTEIN 44"/>
    <property type="match status" value="1"/>
</dbReference>
<dbReference type="GeneTree" id="ENSGT00940000160560"/>
<sequence>TQDEVVSSIFCVYLPVKFLNNCCVLFHCDVMFSSLSRDKKGALEYINNYKPQTEGQQLRILLHGPVGAGKSSFINSVQSVLKGRMCTLALADNTTHGCFTKQVRRIFRTYINTFYPFVFNDIMGLDPQRGVLVDDVKLAFTGHVKEGYVFNPESKLSEGNEFYNKSPTVNDKVHVLVFYIHCSFLSVVLAGIPQVTVLTKVEEACPEIKRDLKNVYRSIILKEKFSADVGIPMNCIFPVRNYYEEIDLSDDTDALILSALRRIINYGGDFFNRKTV</sequence>
<dbReference type="Gene3D" id="3.40.50.300">
    <property type="entry name" value="P-loop containing nucleotide triphosphate hydrolases"/>
    <property type="match status" value="1"/>
</dbReference>
<dbReference type="SUPFAM" id="SSF52540">
    <property type="entry name" value="P-loop containing nucleoside triphosphate hydrolases"/>
    <property type="match status" value="1"/>
</dbReference>
<evidence type="ECO:0000313" key="2">
    <source>
        <dbReference type="Proteomes" id="UP000314980"/>
    </source>
</evidence>
<reference evidence="1" key="3">
    <citation type="submission" date="2025-09" db="UniProtKB">
        <authorList>
            <consortium name="Ensembl"/>
        </authorList>
    </citation>
    <scope>IDENTIFICATION</scope>
</reference>
<protein>
    <recommendedName>
        <fullName evidence="3">G domain-containing protein</fullName>
    </recommendedName>
</protein>
<accession>A0A4W6E0X0</accession>
<dbReference type="GO" id="GO:0006955">
    <property type="term" value="P:immune response"/>
    <property type="evidence" value="ECO:0007669"/>
    <property type="project" value="TreeGrafter"/>
</dbReference>
<proteinExistence type="predicted"/>
<dbReference type="Ensembl" id="ENSLCAT00010031744.1">
    <property type="protein sequence ID" value="ENSLCAP00010031049.1"/>
    <property type="gene ID" value="ENSLCAG00010014588.1"/>
</dbReference>
<name>A0A4W6E0X0_LATCA</name>
<dbReference type="Proteomes" id="UP000314980">
    <property type="component" value="Unassembled WGS sequence"/>
</dbReference>
<organism evidence="1 2">
    <name type="scientific">Lates calcarifer</name>
    <name type="common">Barramundi</name>
    <name type="synonym">Holocentrus calcarifer</name>
    <dbReference type="NCBI Taxonomy" id="8187"/>
    <lineage>
        <taxon>Eukaryota</taxon>
        <taxon>Metazoa</taxon>
        <taxon>Chordata</taxon>
        <taxon>Craniata</taxon>
        <taxon>Vertebrata</taxon>
        <taxon>Euteleostomi</taxon>
        <taxon>Actinopterygii</taxon>
        <taxon>Neopterygii</taxon>
        <taxon>Teleostei</taxon>
        <taxon>Neoteleostei</taxon>
        <taxon>Acanthomorphata</taxon>
        <taxon>Carangaria</taxon>
        <taxon>Carangaria incertae sedis</taxon>
        <taxon>Centropomidae</taxon>
        <taxon>Lates</taxon>
    </lineage>
</organism>
<evidence type="ECO:0008006" key="3">
    <source>
        <dbReference type="Google" id="ProtNLM"/>
    </source>
</evidence>
<reference evidence="2" key="1">
    <citation type="submission" date="2015-09" db="EMBL/GenBank/DDBJ databases">
        <authorList>
            <person name="Sai Rama Sridatta P."/>
        </authorList>
    </citation>
    <scope>NUCLEOTIDE SEQUENCE [LARGE SCALE GENOMIC DNA]</scope>
</reference>
<keyword evidence="2" id="KW-1185">Reference proteome</keyword>
<evidence type="ECO:0000313" key="1">
    <source>
        <dbReference type="Ensembl" id="ENSLCAP00010031049.1"/>
    </source>
</evidence>
<reference evidence="1" key="2">
    <citation type="submission" date="2025-08" db="UniProtKB">
        <authorList>
            <consortium name="Ensembl"/>
        </authorList>
    </citation>
    <scope>IDENTIFICATION</scope>
</reference>
<dbReference type="PANTHER" id="PTHR14241:SF1">
    <property type="entry name" value="INTERFERON-INDUCED PROTEIN 44-RELATED"/>
    <property type="match status" value="1"/>
</dbReference>